<dbReference type="AlphaFoldDB" id="A0AAN9LHH9"/>
<sequence>MAAWPAIGGGQDCLGAAVYPIGTQDLTLASEVGRVSREIGVPTMEVEERVWSSFDCLGHEDFLICRQHKGEVQEVVGREGVAKKVRMGSVERSRLFSGPKLAFSPFEESNLVDVRVVQADYLVQQLALRSVPIFLSNGANENCNRIYRMKNEELEAVKGWKVGEELQKRIRELDARDDEFDLNEHEKEERRTLLADFNKNLFKQEAVVKQKARQKWLKQRDLNTKFFHSSVKWRKAKNELYGVIENGRWCENKDVVKENVRNFFEARFVGNEELLVKLDNVSFNSTSGEDNQMQVGAFSEEEIKEEVWSCDSSKSPSPNRL</sequence>
<evidence type="ECO:0000313" key="1">
    <source>
        <dbReference type="EMBL" id="KAK7335971.1"/>
    </source>
</evidence>
<protein>
    <submittedName>
        <fullName evidence="1">Uncharacterized protein</fullName>
    </submittedName>
</protein>
<evidence type="ECO:0000313" key="2">
    <source>
        <dbReference type="Proteomes" id="UP001374584"/>
    </source>
</evidence>
<keyword evidence="2" id="KW-1185">Reference proteome</keyword>
<comment type="caution">
    <text evidence="1">The sequence shown here is derived from an EMBL/GenBank/DDBJ whole genome shotgun (WGS) entry which is preliminary data.</text>
</comment>
<dbReference type="EMBL" id="JAYMYR010000010">
    <property type="protein sequence ID" value="KAK7335971.1"/>
    <property type="molecule type" value="Genomic_DNA"/>
</dbReference>
<name>A0AAN9LHH9_PHACN</name>
<proteinExistence type="predicted"/>
<reference evidence="1 2" key="1">
    <citation type="submission" date="2024-01" db="EMBL/GenBank/DDBJ databases">
        <title>The genomes of 5 underutilized Papilionoideae crops provide insights into root nodulation and disease resistanc.</title>
        <authorList>
            <person name="Jiang F."/>
        </authorList>
    </citation>
    <scope>NUCLEOTIDE SEQUENCE [LARGE SCALE GENOMIC DNA]</scope>
    <source>
        <strain evidence="1">JINMINGXINNONG_FW02</strain>
        <tissue evidence="1">Leaves</tissue>
    </source>
</reference>
<dbReference type="Proteomes" id="UP001374584">
    <property type="component" value="Unassembled WGS sequence"/>
</dbReference>
<accession>A0AAN9LHH9</accession>
<organism evidence="1 2">
    <name type="scientific">Phaseolus coccineus</name>
    <name type="common">Scarlet runner bean</name>
    <name type="synonym">Phaseolus multiflorus</name>
    <dbReference type="NCBI Taxonomy" id="3886"/>
    <lineage>
        <taxon>Eukaryota</taxon>
        <taxon>Viridiplantae</taxon>
        <taxon>Streptophyta</taxon>
        <taxon>Embryophyta</taxon>
        <taxon>Tracheophyta</taxon>
        <taxon>Spermatophyta</taxon>
        <taxon>Magnoliopsida</taxon>
        <taxon>eudicotyledons</taxon>
        <taxon>Gunneridae</taxon>
        <taxon>Pentapetalae</taxon>
        <taxon>rosids</taxon>
        <taxon>fabids</taxon>
        <taxon>Fabales</taxon>
        <taxon>Fabaceae</taxon>
        <taxon>Papilionoideae</taxon>
        <taxon>50 kb inversion clade</taxon>
        <taxon>NPAAA clade</taxon>
        <taxon>indigoferoid/millettioid clade</taxon>
        <taxon>Phaseoleae</taxon>
        <taxon>Phaseolus</taxon>
    </lineage>
</organism>
<gene>
    <name evidence="1" type="ORF">VNO80_28139</name>
</gene>